<reference evidence="2" key="1">
    <citation type="submission" date="2020-05" db="EMBL/GenBank/DDBJ databases">
        <authorList>
            <person name="Chiriac C."/>
            <person name="Salcher M."/>
            <person name="Ghai R."/>
            <person name="Kavagutti S V."/>
        </authorList>
    </citation>
    <scope>NUCLEOTIDE SEQUENCE</scope>
</reference>
<evidence type="ECO:0000259" key="1">
    <source>
        <dbReference type="Pfam" id="PF12697"/>
    </source>
</evidence>
<dbReference type="SUPFAM" id="SSF53474">
    <property type="entry name" value="alpha/beta-Hydrolases"/>
    <property type="match status" value="1"/>
</dbReference>
<dbReference type="AlphaFoldDB" id="A0A6J7ET66"/>
<protein>
    <submittedName>
        <fullName evidence="2">Unannotated protein</fullName>
    </submittedName>
</protein>
<feature type="domain" description="AB hydrolase-1" evidence="1">
    <location>
        <begin position="25"/>
        <end position="224"/>
    </location>
</feature>
<gene>
    <name evidence="2" type="ORF">UFOPK3482_00637</name>
</gene>
<organism evidence="2">
    <name type="scientific">freshwater metagenome</name>
    <dbReference type="NCBI Taxonomy" id="449393"/>
    <lineage>
        <taxon>unclassified sequences</taxon>
        <taxon>metagenomes</taxon>
        <taxon>ecological metagenomes</taxon>
    </lineage>
</organism>
<sequence length="255" mass="28659">MKSGYIDLRGHQTFVYEWANNGEALVMFHGGLSQTSHFDYAVLPAVEDSHHVFAYDRTAHGFTGDREGSLHFEYQYAEAVSYLEDVVKEPAHLIGYSDGAIVALMVAMRRPELVKSVVSFGGNFHHNGTLPLPDFSGFISPEDRAEYAITSPDAPETLDKKNERMTAIWRSEPTFTVADIAEIKCPVLVLVGDDDVITHKHSVLLYESIPQGQLAVIPGTSHQAHKEKPEIFQLLIREFLNNLEYPQTMMPQRRT</sequence>
<dbReference type="InterPro" id="IPR000073">
    <property type="entry name" value="AB_hydrolase_1"/>
</dbReference>
<proteinExistence type="predicted"/>
<dbReference type="EMBL" id="CAFBLZ010000044">
    <property type="protein sequence ID" value="CAB4885481.1"/>
    <property type="molecule type" value="Genomic_DNA"/>
</dbReference>
<dbReference type="Gene3D" id="3.40.50.1820">
    <property type="entry name" value="alpha/beta hydrolase"/>
    <property type="match status" value="1"/>
</dbReference>
<dbReference type="InterPro" id="IPR029058">
    <property type="entry name" value="AB_hydrolase_fold"/>
</dbReference>
<dbReference type="PANTHER" id="PTHR43689:SF8">
    <property type="entry name" value="ALPHA_BETA-HYDROLASES SUPERFAMILY PROTEIN"/>
    <property type="match status" value="1"/>
</dbReference>
<evidence type="ECO:0000313" key="2">
    <source>
        <dbReference type="EMBL" id="CAB4885481.1"/>
    </source>
</evidence>
<dbReference type="Pfam" id="PF12697">
    <property type="entry name" value="Abhydrolase_6"/>
    <property type="match status" value="1"/>
</dbReference>
<name>A0A6J7ET66_9ZZZZ</name>
<accession>A0A6J7ET66</accession>
<dbReference type="PANTHER" id="PTHR43689">
    <property type="entry name" value="HYDROLASE"/>
    <property type="match status" value="1"/>
</dbReference>